<feature type="region of interest" description="Disordered" evidence="1">
    <location>
        <begin position="1"/>
        <end position="106"/>
    </location>
</feature>
<feature type="compositionally biased region" description="Basic and acidic residues" evidence="1">
    <location>
        <begin position="72"/>
        <end position="106"/>
    </location>
</feature>
<protein>
    <submittedName>
        <fullName evidence="2">Uncharacterized protein</fullName>
    </submittedName>
</protein>
<feature type="region of interest" description="Disordered" evidence="1">
    <location>
        <begin position="144"/>
        <end position="187"/>
    </location>
</feature>
<evidence type="ECO:0000256" key="1">
    <source>
        <dbReference type="SAM" id="MobiDB-lite"/>
    </source>
</evidence>
<dbReference type="Proteomes" id="UP000316759">
    <property type="component" value="Unassembled WGS sequence"/>
</dbReference>
<gene>
    <name evidence="2" type="ORF">FGIG_02267</name>
</gene>
<sequence length="304" mass="34007">MAGRNVTPAKTATKKPIESDSEEESTEEDEDSVSDATMDDDEEEEEQSDEEESDEEGSEEQAAKKPPQPPPKSDRKMSTKEPEKKDPKNQKEIRTKPLGDDYVGKTEFDEIKLQLKSMTEERLPAVEQSLENLKMLLEKINSKLEKKQESENPTIEGKEDQVMNNEPEHKTAPEGDIRTSTTTDSNNSSAVVDNILACQKEHSEKLQTLLDFMELNKRNQNSKADPSQAPRTMISPWTNGGAAPIAGTAVRNSDQVSSLSAVQNPVQGESLMNDLDEESRLRLCSKLIEMRKLSFAELISQLNR</sequence>
<dbReference type="EMBL" id="SUNJ01006291">
    <property type="protein sequence ID" value="TPP62928.1"/>
    <property type="molecule type" value="Genomic_DNA"/>
</dbReference>
<organism evidence="2 3">
    <name type="scientific">Fasciola gigantica</name>
    <name type="common">Giant liver fluke</name>
    <dbReference type="NCBI Taxonomy" id="46835"/>
    <lineage>
        <taxon>Eukaryota</taxon>
        <taxon>Metazoa</taxon>
        <taxon>Spiralia</taxon>
        <taxon>Lophotrochozoa</taxon>
        <taxon>Platyhelminthes</taxon>
        <taxon>Trematoda</taxon>
        <taxon>Digenea</taxon>
        <taxon>Plagiorchiida</taxon>
        <taxon>Echinostomata</taxon>
        <taxon>Echinostomatoidea</taxon>
        <taxon>Fasciolidae</taxon>
        <taxon>Fasciola</taxon>
    </lineage>
</organism>
<feature type="compositionally biased region" description="Acidic residues" evidence="1">
    <location>
        <begin position="19"/>
        <end position="59"/>
    </location>
</feature>
<accession>A0A504YYR0</accession>
<evidence type="ECO:0000313" key="2">
    <source>
        <dbReference type="EMBL" id="TPP62928.1"/>
    </source>
</evidence>
<comment type="caution">
    <text evidence="2">The sequence shown here is derived from an EMBL/GenBank/DDBJ whole genome shotgun (WGS) entry which is preliminary data.</text>
</comment>
<dbReference type="OrthoDB" id="10614003at2759"/>
<reference evidence="2 3" key="1">
    <citation type="submission" date="2019-04" db="EMBL/GenBank/DDBJ databases">
        <title>Annotation for the trematode Fasciola gigantica.</title>
        <authorList>
            <person name="Choi Y.-J."/>
        </authorList>
    </citation>
    <scope>NUCLEOTIDE SEQUENCE [LARGE SCALE GENOMIC DNA]</scope>
    <source>
        <strain evidence="2">Uganda_cow_1</strain>
    </source>
</reference>
<name>A0A504YYR0_FASGI</name>
<feature type="compositionally biased region" description="Basic and acidic residues" evidence="1">
    <location>
        <begin position="144"/>
        <end position="177"/>
    </location>
</feature>
<evidence type="ECO:0000313" key="3">
    <source>
        <dbReference type="Proteomes" id="UP000316759"/>
    </source>
</evidence>
<proteinExistence type="predicted"/>
<dbReference type="AlphaFoldDB" id="A0A504YYR0"/>
<keyword evidence="3" id="KW-1185">Reference proteome</keyword>